<name>A0A4U5QVJ6_POPAL</name>
<dbReference type="AlphaFoldDB" id="A0A4U5QVJ6"/>
<organism evidence="2">
    <name type="scientific">Populus alba</name>
    <name type="common">White poplar</name>
    <dbReference type="NCBI Taxonomy" id="43335"/>
    <lineage>
        <taxon>Eukaryota</taxon>
        <taxon>Viridiplantae</taxon>
        <taxon>Streptophyta</taxon>
        <taxon>Embryophyta</taxon>
        <taxon>Tracheophyta</taxon>
        <taxon>Spermatophyta</taxon>
        <taxon>Magnoliopsida</taxon>
        <taxon>eudicotyledons</taxon>
        <taxon>Gunneridae</taxon>
        <taxon>Pentapetalae</taxon>
        <taxon>rosids</taxon>
        <taxon>fabids</taxon>
        <taxon>Malpighiales</taxon>
        <taxon>Salicaceae</taxon>
        <taxon>Saliceae</taxon>
        <taxon>Populus</taxon>
    </lineage>
</organism>
<feature type="region of interest" description="Disordered" evidence="1">
    <location>
        <begin position="1"/>
        <end position="47"/>
    </location>
</feature>
<dbReference type="EMBL" id="RCHU01000097">
    <property type="protein sequence ID" value="TKS15173.1"/>
    <property type="molecule type" value="Genomic_DNA"/>
</dbReference>
<gene>
    <name evidence="2" type="ORF">D5086_0000036020</name>
</gene>
<evidence type="ECO:0000256" key="1">
    <source>
        <dbReference type="SAM" id="MobiDB-lite"/>
    </source>
</evidence>
<feature type="compositionally biased region" description="Pro residues" evidence="1">
    <location>
        <begin position="1"/>
        <end position="10"/>
    </location>
</feature>
<feature type="compositionally biased region" description="Low complexity" evidence="1">
    <location>
        <begin position="11"/>
        <end position="27"/>
    </location>
</feature>
<comment type="caution">
    <text evidence="2">The sequence shown here is derived from an EMBL/GenBank/DDBJ whole genome shotgun (WGS) entry which is preliminary data.</text>
</comment>
<protein>
    <submittedName>
        <fullName evidence="2">Uncharacterized protein</fullName>
    </submittedName>
</protein>
<evidence type="ECO:0000313" key="2">
    <source>
        <dbReference type="EMBL" id="TKS15173.1"/>
    </source>
</evidence>
<sequence>MFPLISPPPQVAASQPPLSPSSSSQPTLSPPQPTLSPTQSPLPVDPDFQPENLCVVLPLSPLNLHPMTTRSKNGISKRKAYSASVQFVASSQHMIAGECQDIKCSASATSALTTSASATLLQPPVKENREYNG</sequence>
<reference evidence="2" key="1">
    <citation type="submission" date="2018-10" db="EMBL/GenBank/DDBJ databases">
        <title>Population genomic analysis revealed the cold adaptation of white poplar.</title>
        <authorList>
            <person name="Liu Y.-J."/>
        </authorList>
    </citation>
    <scope>NUCLEOTIDE SEQUENCE [LARGE SCALE GENOMIC DNA]</scope>
    <source>
        <strain evidence="2">PAL-ZL1</strain>
    </source>
</reference>
<proteinExistence type="predicted"/>
<accession>A0A4U5QVJ6</accession>